<accession>H5TJ71</accession>
<name>H5TJ71_GORO1</name>
<feature type="region of interest" description="Disordered" evidence="1">
    <location>
        <begin position="136"/>
        <end position="178"/>
    </location>
</feature>
<proteinExistence type="predicted"/>
<evidence type="ECO:0000256" key="1">
    <source>
        <dbReference type="SAM" id="MobiDB-lite"/>
    </source>
</evidence>
<feature type="region of interest" description="Disordered" evidence="1">
    <location>
        <begin position="1"/>
        <end position="27"/>
    </location>
</feature>
<dbReference type="RefSeq" id="WP_007237778.1">
    <property type="nucleotide sequence ID" value="NZ_BAFB01000065.1"/>
</dbReference>
<dbReference type="EMBL" id="BAFB01000065">
    <property type="protein sequence ID" value="GAB33529.1"/>
    <property type="molecule type" value="Genomic_DNA"/>
</dbReference>
<comment type="caution">
    <text evidence="2">The sequence shown here is derived from an EMBL/GenBank/DDBJ whole genome shotgun (WGS) entry which is preliminary data.</text>
</comment>
<dbReference type="AlphaFoldDB" id="H5TJ71"/>
<feature type="compositionally biased region" description="Basic and acidic residues" evidence="1">
    <location>
        <begin position="166"/>
        <end position="178"/>
    </location>
</feature>
<protein>
    <submittedName>
        <fullName evidence="2">Uncharacterized protein</fullName>
    </submittedName>
</protein>
<evidence type="ECO:0000313" key="3">
    <source>
        <dbReference type="Proteomes" id="UP000005038"/>
    </source>
</evidence>
<feature type="compositionally biased region" description="Pro residues" evidence="1">
    <location>
        <begin position="140"/>
        <end position="156"/>
    </location>
</feature>
<reference evidence="2" key="1">
    <citation type="submission" date="2012-02" db="EMBL/GenBank/DDBJ databases">
        <title>Whole genome shotgun sequence of Gordonia otitidis NBRC 100426.</title>
        <authorList>
            <person name="Yoshida I."/>
            <person name="Hosoyama A."/>
            <person name="Tsuchikane K."/>
            <person name="Katsumata H."/>
            <person name="Yamazaki S."/>
            <person name="Fujita N."/>
        </authorList>
    </citation>
    <scope>NUCLEOTIDE SEQUENCE [LARGE SCALE GENOMIC DNA]</scope>
    <source>
        <strain evidence="2">NBRC 100426</strain>
    </source>
</reference>
<dbReference type="Proteomes" id="UP000005038">
    <property type="component" value="Unassembled WGS sequence"/>
</dbReference>
<evidence type="ECO:0000313" key="2">
    <source>
        <dbReference type="EMBL" id="GAB33529.1"/>
    </source>
</evidence>
<sequence length="178" mass="18002">MSSDDRGNPSGGRDASGEGDNAFSGDPVGDPVREFVLGIATQIDHLAAIIGGGGQTSGSGAGSGMGAGSAPGSRHQAFGDVAGEISSLIAEIGDLISRLIATLIAVLEAIATALRSTPAAHAPATAQYQPISVRIATAPHRPPSNTPPPRTPPPHTQAPHTPFGAPDRRRHLDTETEK</sequence>
<dbReference type="STRING" id="1108044.GOOTI_065_01350"/>
<gene>
    <name evidence="2" type="ORF">GOOTI_065_01350</name>
</gene>
<organism evidence="2 3">
    <name type="scientific">Gordonia otitidis (strain DSM 44809 / CCUG 52243 / JCM 12355 / NBRC 100426 / IFM 10032)</name>
    <dbReference type="NCBI Taxonomy" id="1108044"/>
    <lineage>
        <taxon>Bacteria</taxon>
        <taxon>Bacillati</taxon>
        <taxon>Actinomycetota</taxon>
        <taxon>Actinomycetes</taxon>
        <taxon>Mycobacteriales</taxon>
        <taxon>Gordoniaceae</taxon>
        <taxon>Gordonia</taxon>
    </lineage>
</organism>
<keyword evidence="3" id="KW-1185">Reference proteome</keyword>